<sequence length="249" mass="29593">MAKQLWDCRWFKCGYLEAQGACGGIVILWDSRVWKGELVTKGTYSISYKFEAVQESFNRCLTRVYAPHTRVDKNDCWEEILVAKGLMKGPWVSCGYFNTIKHIVEKRNCSRITNIMRDFSEWIEDMWLHDPHLNSGKFTWFKEINHYSMARLDIFLFYNDTEEAFKDIRQRILPRANSDHTPISLDCGNWNHKKSYFKFENWWLGVSGSKVWSRNSDTRQLNEDEMMMRLRNLPKCRCELETKIKSIVA</sequence>
<accession>A0A9J5ZCB9</accession>
<organism evidence="1 2">
    <name type="scientific">Solanum commersonii</name>
    <name type="common">Commerson's wild potato</name>
    <name type="synonym">Commerson's nightshade</name>
    <dbReference type="NCBI Taxonomy" id="4109"/>
    <lineage>
        <taxon>Eukaryota</taxon>
        <taxon>Viridiplantae</taxon>
        <taxon>Streptophyta</taxon>
        <taxon>Embryophyta</taxon>
        <taxon>Tracheophyta</taxon>
        <taxon>Spermatophyta</taxon>
        <taxon>Magnoliopsida</taxon>
        <taxon>eudicotyledons</taxon>
        <taxon>Gunneridae</taxon>
        <taxon>Pentapetalae</taxon>
        <taxon>asterids</taxon>
        <taxon>lamiids</taxon>
        <taxon>Solanales</taxon>
        <taxon>Solanaceae</taxon>
        <taxon>Solanoideae</taxon>
        <taxon>Solaneae</taxon>
        <taxon>Solanum</taxon>
    </lineage>
</organism>
<dbReference type="PANTHER" id="PTHR33710">
    <property type="entry name" value="BNAC02G09200D PROTEIN"/>
    <property type="match status" value="1"/>
</dbReference>
<name>A0A9J5ZCB9_SOLCO</name>
<dbReference type="InterPro" id="IPR036691">
    <property type="entry name" value="Endo/exonu/phosph_ase_sf"/>
</dbReference>
<dbReference type="Proteomes" id="UP000824120">
    <property type="component" value="Chromosome 4"/>
</dbReference>
<dbReference type="AlphaFoldDB" id="A0A9J5ZCB9"/>
<dbReference type="PANTHER" id="PTHR33710:SF71">
    <property type="entry name" value="ENDONUCLEASE_EXONUCLEASE_PHOSPHATASE DOMAIN-CONTAINING PROTEIN"/>
    <property type="match status" value="1"/>
</dbReference>
<comment type="caution">
    <text evidence="1">The sequence shown here is derived from an EMBL/GenBank/DDBJ whole genome shotgun (WGS) entry which is preliminary data.</text>
</comment>
<gene>
    <name evidence="1" type="ORF">H5410_020856</name>
</gene>
<keyword evidence="2" id="KW-1185">Reference proteome</keyword>
<evidence type="ECO:0000313" key="1">
    <source>
        <dbReference type="EMBL" id="KAG5609575.1"/>
    </source>
</evidence>
<dbReference type="EMBL" id="JACXVP010000004">
    <property type="protein sequence ID" value="KAG5609575.1"/>
    <property type="molecule type" value="Genomic_DNA"/>
</dbReference>
<reference evidence="1 2" key="1">
    <citation type="submission" date="2020-09" db="EMBL/GenBank/DDBJ databases">
        <title>De no assembly of potato wild relative species, Solanum commersonii.</title>
        <authorList>
            <person name="Cho K."/>
        </authorList>
    </citation>
    <scope>NUCLEOTIDE SEQUENCE [LARGE SCALE GENOMIC DNA]</scope>
    <source>
        <strain evidence="1">LZ3.2</strain>
        <tissue evidence="1">Leaf</tissue>
    </source>
</reference>
<dbReference type="SUPFAM" id="SSF56219">
    <property type="entry name" value="DNase I-like"/>
    <property type="match status" value="1"/>
</dbReference>
<proteinExistence type="predicted"/>
<dbReference type="OrthoDB" id="1431600at2759"/>
<dbReference type="Gene3D" id="3.60.10.10">
    <property type="entry name" value="Endonuclease/exonuclease/phosphatase"/>
    <property type="match status" value="1"/>
</dbReference>
<protein>
    <submittedName>
        <fullName evidence="1">Uncharacterized protein</fullName>
    </submittedName>
</protein>
<evidence type="ECO:0000313" key="2">
    <source>
        <dbReference type="Proteomes" id="UP000824120"/>
    </source>
</evidence>